<keyword evidence="5" id="KW-1185">Reference proteome</keyword>
<name>W4LCP6_ENTF1</name>
<evidence type="ECO:0000256" key="1">
    <source>
        <dbReference type="ARBA" id="ARBA00004651"/>
    </source>
</evidence>
<dbReference type="EMBL" id="AZHW01000958">
    <property type="protein sequence ID" value="ETW95096.1"/>
    <property type="molecule type" value="Genomic_DNA"/>
</dbReference>
<dbReference type="GO" id="GO:0005886">
    <property type="term" value="C:plasma membrane"/>
    <property type="evidence" value="ECO:0007669"/>
    <property type="project" value="UniProtKB-SubCell"/>
</dbReference>
<dbReference type="PANTHER" id="PTHR43833:SF9">
    <property type="entry name" value="POTASSIUM CHANNEL PROTEIN YUGO-RELATED"/>
    <property type="match status" value="1"/>
</dbReference>
<dbReference type="Pfam" id="PF07885">
    <property type="entry name" value="Ion_trans_2"/>
    <property type="match status" value="1"/>
</dbReference>
<evidence type="ECO:0000259" key="3">
    <source>
        <dbReference type="PROSITE" id="PS51201"/>
    </source>
</evidence>
<dbReference type="InterPro" id="IPR036291">
    <property type="entry name" value="NAD(P)-bd_dom_sf"/>
</dbReference>
<dbReference type="Gene3D" id="1.10.287.70">
    <property type="match status" value="1"/>
</dbReference>
<dbReference type="Gene3D" id="3.40.50.720">
    <property type="entry name" value="NAD(P)-binding Rossmann-like Domain"/>
    <property type="match status" value="1"/>
</dbReference>
<dbReference type="InterPro" id="IPR003148">
    <property type="entry name" value="RCK_N"/>
</dbReference>
<comment type="caution">
    <text evidence="4">The sequence shown here is derived from an EMBL/GenBank/DDBJ whole genome shotgun (WGS) entry which is preliminary data.</text>
</comment>
<dbReference type="PROSITE" id="PS51201">
    <property type="entry name" value="RCK_N"/>
    <property type="match status" value="1"/>
</dbReference>
<evidence type="ECO:0000313" key="4">
    <source>
        <dbReference type="EMBL" id="ETW95096.1"/>
    </source>
</evidence>
<protein>
    <recommendedName>
        <fullName evidence="3">RCK N-terminal domain-containing protein</fullName>
    </recommendedName>
</protein>
<dbReference type="InterPro" id="IPR010420">
    <property type="entry name" value="CASTOR/POLLUX/SYM8_dom"/>
</dbReference>
<organism evidence="4 5">
    <name type="scientific">Entotheonella factor</name>
    <dbReference type="NCBI Taxonomy" id="1429438"/>
    <lineage>
        <taxon>Bacteria</taxon>
        <taxon>Pseudomonadati</taxon>
        <taxon>Nitrospinota/Tectimicrobiota group</taxon>
        <taxon>Candidatus Tectimicrobiota</taxon>
        <taxon>Candidatus Entotheonellia</taxon>
        <taxon>Candidatus Entotheonellales</taxon>
        <taxon>Candidatus Entotheonellaceae</taxon>
        <taxon>Candidatus Entotheonella</taxon>
    </lineage>
</organism>
<dbReference type="InterPro" id="IPR050721">
    <property type="entry name" value="Trk_Ktr_HKT_K-transport"/>
</dbReference>
<feature type="transmembrane region" description="Helical" evidence="2">
    <location>
        <begin position="21"/>
        <end position="42"/>
    </location>
</feature>
<dbReference type="Proteomes" id="UP000019141">
    <property type="component" value="Unassembled WGS sequence"/>
</dbReference>
<keyword evidence="2" id="KW-0472">Membrane</keyword>
<dbReference type="Pfam" id="PF06241">
    <property type="entry name" value="Castor_Poll_mid"/>
    <property type="match status" value="1"/>
</dbReference>
<feature type="domain" description="RCK N-terminal" evidence="3">
    <location>
        <begin position="116"/>
        <end position="241"/>
    </location>
</feature>
<dbReference type="SUPFAM" id="SSF81324">
    <property type="entry name" value="Voltage-gated potassium channels"/>
    <property type="match status" value="1"/>
</dbReference>
<keyword evidence="2" id="KW-0812">Transmembrane</keyword>
<comment type="subcellular location">
    <subcellularLocation>
        <location evidence="1">Cell membrane</location>
        <topology evidence="1">Multi-pass membrane protein</topology>
    </subcellularLocation>
</comment>
<dbReference type="SUPFAM" id="SSF51735">
    <property type="entry name" value="NAD(P)-binding Rossmann-fold domains"/>
    <property type="match status" value="1"/>
</dbReference>
<dbReference type="PANTHER" id="PTHR43833">
    <property type="entry name" value="POTASSIUM CHANNEL PROTEIN 2-RELATED-RELATED"/>
    <property type="match status" value="1"/>
</dbReference>
<dbReference type="InterPro" id="IPR013099">
    <property type="entry name" value="K_chnl_dom"/>
</dbReference>
<dbReference type="PRINTS" id="PR00169">
    <property type="entry name" value="KCHANNEL"/>
</dbReference>
<dbReference type="AlphaFoldDB" id="W4LCP6"/>
<dbReference type="HOGENOM" id="CLU_050982_1_1_7"/>
<accession>W4LCP6</accession>
<dbReference type="GO" id="GO:0006813">
    <property type="term" value="P:potassium ion transport"/>
    <property type="evidence" value="ECO:0007669"/>
    <property type="project" value="InterPro"/>
</dbReference>
<feature type="transmembrane region" description="Helical" evidence="2">
    <location>
        <begin position="75"/>
        <end position="96"/>
    </location>
</feature>
<proteinExistence type="predicted"/>
<reference evidence="4 5" key="1">
    <citation type="journal article" date="2014" name="Nature">
        <title>An environmental bacterial taxon with a large and distinct metabolic repertoire.</title>
        <authorList>
            <person name="Wilson M.C."/>
            <person name="Mori T."/>
            <person name="Ruckert C."/>
            <person name="Uria A.R."/>
            <person name="Helf M.J."/>
            <person name="Takada K."/>
            <person name="Gernert C."/>
            <person name="Steffens U.A."/>
            <person name="Heycke N."/>
            <person name="Schmitt S."/>
            <person name="Rinke C."/>
            <person name="Helfrich E.J."/>
            <person name="Brachmann A.O."/>
            <person name="Gurgui C."/>
            <person name="Wakimoto T."/>
            <person name="Kracht M."/>
            <person name="Crusemann M."/>
            <person name="Hentschel U."/>
            <person name="Abe I."/>
            <person name="Matsunaga S."/>
            <person name="Kalinowski J."/>
            <person name="Takeyama H."/>
            <person name="Piel J."/>
        </authorList>
    </citation>
    <scope>NUCLEOTIDE SEQUENCE [LARGE SCALE GENOMIC DNA]</scope>
    <source>
        <strain evidence="5">TSY1</strain>
    </source>
</reference>
<evidence type="ECO:0000256" key="2">
    <source>
        <dbReference type="SAM" id="Phobius"/>
    </source>
</evidence>
<sequence>MLDKLNHALRGLGGWLSRSSYIKPSLVLAGIVVMGTLGLTYFESISPANALWWTVVTISTVGYGDITPETFGGRMVGVVAMLSGIGLLGTISAMLASTMVSADWRKTHGMESLTYEHHFIICGWNHKAREIVNELRADQGAREAPVVLIADLPELPTEAAEVAFVRGEVTVETMAQANMQAARAVVILSDEHIDAFSRDARSILTTLTIKKAFPQLYTCVELADDNNRTHCKLAGADEMIVSGALTSHLLVLAALDPGVTTVVSELLSRHVGSHELYLTPIAADFSGCTFLEVLSRLKAADNVLALGVQHADGSNRLNPPPDYVLQTGDQLFVVAPHRPDFSSG</sequence>
<evidence type="ECO:0000313" key="5">
    <source>
        <dbReference type="Proteomes" id="UP000019141"/>
    </source>
</evidence>
<keyword evidence="2" id="KW-1133">Transmembrane helix</keyword>
<dbReference type="Pfam" id="PF02254">
    <property type="entry name" value="TrkA_N"/>
    <property type="match status" value="1"/>
</dbReference>
<gene>
    <name evidence="4" type="ORF">ETSY1_32100</name>
</gene>